<reference evidence="1 2" key="1">
    <citation type="submission" date="2017-09" db="EMBL/GenBank/DDBJ databases">
        <title>Complete Genome sequence of Lysobacter capsici KNU-15.</title>
        <authorList>
            <person name="Kim M.-C."/>
            <person name="Yi H."/>
            <person name="Lee D.-W."/>
            <person name="Shin J.-H."/>
        </authorList>
    </citation>
    <scope>NUCLEOTIDE SEQUENCE [LARGE SCALE GENOMIC DNA]</scope>
    <source>
        <strain evidence="1 2">KNU-15</strain>
    </source>
</reference>
<accession>A0AB33EJP8</accession>
<protein>
    <submittedName>
        <fullName evidence="1">Uncharacterized protein</fullName>
    </submittedName>
</protein>
<proteinExistence type="predicted"/>
<evidence type="ECO:0000313" key="2">
    <source>
        <dbReference type="Proteomes" id="UP000218385"/>
    </source>
</evidence>
<dbReference type="RefSeq" id="WP_096480919.1">
    <property type="nucleotide sequence ID" value="NZ_CP023466.1"/>
</dbReference>
<dbReference type="Proteomes" id="UP000218385">
    <property type="component" value="Chromosome"/>
</dbReference>
<name>A0AB33EJP8_9PSED</name>
<dbReference type="EMBL" id="CP023466">
    <property type="protein sequence ID" value="ATE79168.1"/>
    <property type="molecule type" value="Genomic_DNA"/>
</dbReference>
<organism evidence="1 2">
    <name type="scientific">Pseudomonas frederiksbergensis</name>
    <dbReference type="NCBI Taxonomy" id="104087"/>
    <lineage>
        <taxon>Bacteria</taxon>
        <taxon>Pseudomonadati</taxon>
        <taxon>Pseudomonadota</taxon>
        <taxon>Gammaproteobacteria</taxon>
        <taxon>Pseudomonadales</taxon>
        <taxon>Pseudomonadaceae</taxon>
        <taxon>Pseudomonas</taxon>
    </lineage>
</organism>
<sequence length="754" mass="82300">MTANQTNPGVLVNAPVKFAGATPGVIVMPAPPAGVPVEGLPQSSFKVVVKRDGSREGAVQAVVDPPLGGGYLNIALYVKGPRDTQPQLIERKPVAPADQNNPVIFNVYQSLLNDGVHAFTYEVEDTSGNSGPSTESWALYHRDLPGGNDVPGTGDHPHLDISLPPELGNPPQIGKDEVDKGVRLTLRYPFMNAYDVITLELNRERFTFTVQPGEEGKPYVIVITRAMFELAASHPEFAISYTVVSQVNNPTDKRRWSRAIKANVDTERVTLTAPDLSENPDDPSDDPSTIDLGKVKDFLYVLVHVFSPLWMAGDIVRVSYACTPETGSVVRHSAEGTVNRLPFIQKLPVPVAKILLDSQVSVTYEQIRGGKVIGVSKVAEAQVIGEGAIKLNPPTLVGTARSLDPFELATLRVEYLDARAGDKAQLIEINPPTGAMPFPAVAFNTNKRTNTVLTQAFLAERQGSQLRFRWVLIRGGKEIARSGSLLVTVLRIEDGDARLPVAEILQAKTGGLNLDDFVGDATFRLLPWVFIAIGHSINVTVVDRNHAPLPVLRNYRITEQDVTNGLTQAISRPWFDALFDNAEITVKVEVTVGGRAVVFKDVNYIVSLRSYVGYEDFDSSRLIDFKPGSAHTFASGITLKSLGGIVHLTDVHTTNINYTPLLGRVTLNMLGTVEITLPGLATHVSFMFDSHQLHENNAVVFMNERGHVIGTRPLTFTTLYQSAYVSFNAPGNSRIKSFTISNGNDMYVDRIELK</sequence>
<dbReference type="AlphaFoldDB" id="A0AB33EJP8"/>
<gene>
    <name evidence="1" type="ORF">CNN82_23120</name>
</gene>
<evidence type="ECO:0000313" key="1">
    <source>
        <dbReference type="EMBL" id="ATE79168.1"/>
    </source>
</evidence>